<name>A0A4S2G2Y4_9BACT</name>
<dbReference type="PROSITE" id="PS51257">
    <property type="entry name" value="PROKAR_LIPOPROTEIN"/>
    <property type="match status" value="1"/>
</dbReference>
<sequence>MQLKNLKYIPLAGILVALTGCDDFLDHTPDNRVTISTPTQVTQLLVNAYSDGNHATICELSSDNIVDNTSPDENGVRYNLSGNSNYAPADDEAFAWEEIKSGIQQDTPSHIWAGAYHAIAVCNYALQAIEQLEAQGRGSEVTAQKGEALVSRAYHHFILANLFCLPYAGAEASKSIPGIPYMIDVEKELKPQYDRGNLADVYDRIEQDLVEGLPLVNDNLHPLAPKYHFTIASAHAFAARFYLFARKYDLAEKHATIALGDAGAPSSMRNFWTKTFTTSDALTQAYIDPSDPGNLMLVATSSIYYRVVGLKYAHNREAKNATTHSVGPTWTKYNFHPCMSGKLYYRGQSEYGSLYAPMFEFFEYTDKIAGIGYVHHIRPEFTKEEVLLTRAEARIYMRKITEAVADLSAWDANRWNNLPVSDKPDCKLTLEVINKFYADEGDSNELRKNGIVSPVNIDQVCTPANASWNYGADIQHLVECVLHFRRLERLDMGDRWFDIRRNGIEITHKIGRSRVEHLTLGDPRRAFQIPADVLSAGFPENNRLPISSGGSDSDATLSTESYKKPISARP</sequence>
<proteinExistence type="predicted"/>
<evidence type="ECO:0000313" key="3">
    <source>
        <dbReference type="EMBL" id="TGY76091.1"/>
    </source>
</evidence>
<gene>
    <name evidence="3" type="ORF">E5333_01815</name>
</gene>
<feature type="domain" description="SusD-like N-terminal" evidence="2">
    <location>
        <begin position="23"/>
        <end position="243"/>
    </location>
</feature>
<protein>
    <recommendedName>
        <fullName evidence="2">SusD-like N-terminal domain-containing protein</fullName>
    </recommendedName>
</protein>
<feature type="region of interest" description="Disordered" evidence="1">
    <location>
        <begin position="544"/>
        <end position="570"/>
    </location>
</feature>
<dbReference type="SUPFAM" id="SSF48452">
    <property type="entry name" value="TPR-like"/>
    <property type="match status" value="1"/>
</dbReference>
<organism evidence="3 4">
    <name type="scientific">Muribaculum intestinale</name>
    <dbReference type="NCBI Taxonomy" id="1796646"/>
    <lineage>
        <taxon>Bacteria</taxon>
        <taxon>Pseudomonadati</taxon>
        <taxon>Bacteroidota</taxon>
        <taxon>Bacteroidia</taxon>
        <taxon>Bacteroidales</taxon>
        <taxon>Muribaculaceae</taxon>
        <taxon>Muribaculum</taxon>
    </lineage>
</organism>
<dbReference type="Gene3D" id="1.25.40.390">
    <property type="match status" value="1"/>
</dbReference>
<evidence type="ECO:0000256" key="1">
    <source>
        <dbReference type="SAM" id="MobiDB-lite"/>
    </source>
</evidence>
<dbReference type="EMBL" id="SRYD01000005">
    <property type="protein sequence ID" value="TGY76091.1"/>
    <property type="molecule type" value="Genomic_DNA"/>
</dbReference>
<dbReference type="InterPro" id="IPR033985">
    <property type="entry name" value="SusD-like_N"/>
</dbReference>
<evidence type="ECO:0000259" key="2">
    <source>
        <dbReference type="Pfam" id="PF14322"/>
    </source>
</evidence>
<comment type="caution">
    <text evidence="3">The sequence shown here is derived from an EMBL/GenBank/DDBJ whole genome shotgun (WGS) entry which is preliminary data.</text>
</comment>
<accession>A0A4S2G2Y4</accession>
<dbReference type="RefSeq" id="WP_123612093.1">
    <property type="nucleotide sequence ID" value="NZ_CAMVVV010000043.1"/>
</dbReference>
<dbReference type="AlphaFoldDB" id="A0A4S2G2Y4"/>
<dbReference type="Proteomes" id="UP000306630">
    <property type="component" value="Unassembled WGS sequence"/>
</dbReference>
<dbReference type="Pfam" id="PF14322">
    <property type="entry name" value="SusD-like_3"/>
    <property type="match status" value="1"/>
</dbReference>
<reference evidence="3 4" key="1">
    <citation type="submission" date="2019-04" db="EMBL/GenBank/DDBJ databases">
        <title>Microbes associate with the intestines of laboratory mice.</title>
        <authorList>
            <person name="Navarre W."/>
            <person name="Wong E."/>
            <person name="Huang K."/>
            <person name="Tropini C."/>
            <person name="Ng K."/>
            <person name="Yu B."/>
        </authorList>
    </citation>
    <scope>NUCLEOTIDE SEQUENCE [LARGE SCALE GENOMIC DNA]</scope>
    <source>
        <strain evidence="3 4">NM06_A21</strain>
    </source>
</reference>
<feature type="compositionally biased region" description="Polar residues" evidence="1">
    <location>
        <begin position="544"/>
        <end position="560"/>
    </location>
</feature>
<dbReference type="InterPro" id="IPR011990">
    <property type="entry name" value="TPR-like_helical_dom_sf"/>
</dbReference>
<evidence type="ECO:0000313" key="4">
    <source>
        <dbReference type="Proteomes" id="UP000306630"/>
    </source>
</evidence>